<dbReference type="PROSITE" id="PS50931">
    <property type="entry name" value="HTH_LYSR"/>
    <property type="match status" value="1"/>
</dbReference>
<dbReference type="AlphaFoldDB" id="H6SKE4"/>
<evidence type="ECO:0000256" key="4">
    <source>
        <dbReference type="ARBA" id="ARBA00023163"/>
    </source>
</evidence>
<dbReference type="GO" id="GO:0003700">
    <property type="term" value="F:DNA-binding transcription factor activity"/>
    <property type="evidence" value="ECO:0007669"/>
    <property type="project" value="InterPro"/>
</dbReference>
<protein>
    <submittedName>
        <fullName evidence="6">Transcriptional regulator, LysR family protein</fullName>
    </submittedName>
</protein>
<dbReference type="InterPro" id="IPR000847">
    <property type="entry name" value="LysR_HTH_N"/>
</dbReference>
<dbReference type="PRINTS" id="PR00039">
    <property type="entry name" value="HTHLYSR"/>
</dbReference>
<dbReference type="SUPFAM" id="SSF46785">
    <property type="entry name" value="Winged helix' DNA-binding domain"/>
    <property type="match status" value="1"/>
</dbReference>
<evidence type="ECO:0000313" key="6">
    <source>
        <dbReference type="EMBL" id="CCG08459.1"/>
    </source>
</evidence>
<keyword evidence="2" id="KW-0805">Transcription regulation</keyword>
<evidence type="ECO:0000256" key="2">
    <source>
        <dbReference type="ARBA" id="ARBA00023015"/>
    </source>
</evidence>
<dbReference type="Gene3D" id="1.10.10.10">
    <property type="entry name" value="Winged helix-like DNA-binding domain superfamily/Winged helix DNA-binding domain"/>
    <property type="match status" value="1"/>
</dbReference>
<keyword evidence="7" id="KW-1185">Reference proteome</keyword>
<dbReference type="Pfam" id="PF03466">
    <property type="entry name" value="LysR_substrate"/>
    <property type="match status" value="1"/>
</dbReference>
<evidence type="ECO:0000313" key="7">
    <source>
        <dbReference type="Proteomes" id="UP000033220"/>
    </source>
</evidence>
<dbReference type="FunFam" id="1.10.10.10:FF:000001">
    <property type="entry name" value="LysR family transcriptional regulator"/>
    <property type="match status" value="1"/>
</dbReference>
<dbReference type="SUPFAM" id="SSF53850">
    <property type="entry name" value="Periplasmic binding protein-like II"/>
    <property type="match status" value="1"/>
</dbReference>
<dbReference type="HOGENOM" id="CLU_039613_6_1_5"/>
<evidence type="ECO:0000256" key="1">
    <source>
        <dbReference type="ARBA" id="ARBA00009437"/>
    </source>
</evidence>
<dbReference type="PANTHER" id="PTHR30126">
    <property type="entry name" value="HTH-TYPE TRANSCRIPTIONAL REGULATOR"/>
    <property type="match status" value="1"/>
</dbReference>
<dbReference type="InterPro" id="IPR036388">
    <property type="entry name" value="WH-like_DNA-bd_sf"/>
</dbReference>
<dbReference type="KEGG" id="rpm:RSPPHO_01833"/>
<keyword evidence="3" id="KW-0238">DNA-binding</keyword>
<dbReference type="EMBL" id="HE663493">
    <property type="protein sequence ID" value="CCG08459.1"/>
    <property type="molecule type" value="Genomic_DNA"/>
</dbReference>
<dbReference type="eggNOG" id="COG0583">
    <property type="taxonomic scope" value="Bacteria"/>
</dbReference>
<reference evidence="6 7" key="1">
    <citation type="submission" date="2012-02" db="EMBL/GenBank/DDBJ databases">
        <title>Shotgun genome sequence of Phaeospirillum photometricum DSM 122.</title>
        <authorList>
            <person name="Duquesne K."/>
            <person name="Sturgis J."/>
        </authorList>
    </citation>
    <scope>NUCLEOTIDE SEQUENCE [LARGE SCALE GENOMIC DNA]</scope>
    <source>
        <strain evidence="7">DSM122</strain>
    </source>
</reference>
<name>H6SKE4_PARPM</name>
<dbReference type="PANTHER" id="PTHR30126:SF39">
    <property type="entry name" value="HTH-TYPE TRANSCRIPTIONAL REGULATOR CYSL"/>
    <property type="match status" value="1"/>
</dbReference>
<gene>
    <name evidence="6" type="ORF">RSPPHO_01833</name>
</gene>
<evidence type="ECO:0000256" key="3">
    <source>
        <dbReference type="ARBA" id="ARBA00023125"/>
    </source>
</evidence>
<dbReference type="Pfam" id="PF00126">
    <property type="entry name" value="HTH_1"/>
    <property type="match status" value="1"/>
</dbReference>
<comment type="similarity">
    <text evidence="1">Belongs to the LysR transcriptional regulatory family.</text>
</comment>
<keyword evidence="4" id="KW-0804">Transcription</keyword>
<dbReference type="InterPro" id="IPR005119">
    <property type="entry name" value="LysR_subst-bd"/>
</dbReference>
<dbReference type="STRING" id="1150469.RSPPHO_01833"/>
<feature type="domain" description="HTH lysR-type" evidence="5">
    <location>
        <begin position="14"/>
        <end position="71"/>
    </location>
</feature>
<organism evidence="6 7">
    <name type="scientific">Pararhodospirillum photometricum DSM 122</name>
    <dbReference type="NCBI Taxonomy" id="1150469"/>
    <lineage>
        <taxon>Bacteria</taxon>
        <taxon>Pseudomonadati</taxon>
        <taxon>Pseudomonadota</taxon>
        <taxon>Alphaproteobacteria</taxon>
        <taxon>Rhodospirillales</taxon>
        <taxon>Rhodospirillaceae</taxon>
        <taxon>Pararhodospirillum</taxon>
    </lineage>
</organism>
<sequence>MVRVIGFIHKERGMTLDQLRVFVAVAERQNVTQGAAALNLAQSAASHAIATLEARHGVRLFDRLGRRVVLTEAGRVFLIEARQVLAQADAADRALAELAGLRRGTLRIAASQTIAGYWLPRHLVALRLASPGLTLALTVANTAGVAAAVAEGAADLGFIEGALERTDLVATPVARDQLVIVVAPCHPWADGRSLTPTDLRDAVWVLRESGSGTRAVFEAALTDLGITAPTVGMVLPSNEAVRAAVEAGFGATALSASVAAAGLEAGLLVRARYTLPDRAFSSLHHPARTLSHAARALLNGIGT</sequence>
<accession>H6SKE4</accession>
<dbReference type="GO" id="GO:0000976">
    <property type="term" value="F:transcription cis-regulatory region binding"/>
    <property type="evidence" value="ECO:0007669"/>
    <property type="project" value="TreeGrafter"/>
</dbReference>
<dbReference type="Proteomes" id="UP000033220">
    <property type="component" value="Chromosome DSM 122"/>
</dbReference>
<dbReference type="PATRIC" id="fig|1150469.3.peg.2060"/>
<dbReference type="Gene3D" id="3.40.190.290">
    <property type="match status" value="1"/>
</dbReference>
<dbReference type="InterPro" id="IPR036390">
    <property type="entry name" value="WH_DNA-bd_sf"/>
</dbReference>
<evidence type="ECO:0000259" key="5">
    <source>
        <dbReference type="PROSITE" id="PS50931"/>
    </source>
</evidence>
<proteinExistence type="inferred from homology"/>